<dbReference type="GO" id="GO:0140575">
    <property type="term" value="F:transmembrane monodehydroascorbate reductase activity"/>
    <property type="evidence" value="ECO:0007669"/>
    <property type="project" value="InterPro"/>
</dbReference>
<evidence type="ECO:0000256" key="5">
    <source>
        <dbReference type="ARBA" id="ARBA00022692"/>
    </source>
</evidence>
<evidence type="ECO:0000256" key="4">
    <source>
        <dbReference type="ARBA" id="ARBA00022617"/>
    </source>
</evidence>
<evidence type="ECO:0000256" key="1">
    <source>
        <dbReference type="ARBA" id="ARBA00001970"/>
    </source>
</evidence>
<dbReference type="PANTHER" id="PTHR15422">
    <property type="entry name" value="OS05G0565100 PROTEIN"/>
    <property type="match status" value="1"/>
</dbReference>
<evidence type="ECO:0000256" key="6">
    <source>
        <dbReference type="ARBA" id="ARBA00022723"/>
    </source>
</evidence>
<dbReference type="InterPro" id="IPR006593">
    <property type="entry name" value="Cyt_b561/ferric_Rdtase_TM"/>
</dbReference>
<feature type="domain" description="Cytochrome b561" evidence="12">
    <location>
        <begin position="53"/>
        <end position="175"/>
    </location>
</feature>
<evidence type="ECO:0000256" key="8">
    <source>
        <dbReference type="ARBA" id="ARBA00022989"/>
    </source>
</evidence>
<organism evidence="13 15">
    <name type="scientific">Volvox reticuliferus</name>
    <dbReference type="NCBI Taxonomy" id="1737510"/>
    <lineage>
        <taxon>Eukaryota</taxon>
        <taxon>Viridiplantae</taxon>
        <taxon>Chlorophyta</taxon>
        <taxon>core chlorophytes</taxon>
        <taxon>Chlorophyceae</taxon>
        <taxon>CS clade</taxon>
        <taxon>Chlamydomonadales</taxon>
        <taxon>Volvocaceae</taxon>
        <taxon>Volvox</taxon>
    </lineage>
</organism>
<evidence type="ECO:0000313" key="15">
    <source>
        <dbReference type="Proteomes" id="UP000747110"/>
    </source>
</evidence>
<feature type="transmembrane region" description="Helical" evidence="11">
    <location>
        <begin position="93"/>
        <end position="113"/>
    </location>
</feature>
<evidence type="ECO:0000256" key="10">
    <source>
        <dbReference type="ARBA" id="ARBA00023136"/>
    </source>
</evidence>
<dbReference type="Proteomes" id="UP000747110">
    <property type="component" value="Unassembled WGS sequence"/>
</dbReference>
<comment type="cofactor">
    <cofactor evidence="1">
        <name>heme b</name>
        <dbReference type="ChEBI" id="CHEBI:60344"/>
    </cofactor>
</comment>
<keyword evidence="15" id="KW-1185">Reference proteome</keyword>
<keyword evidence="9" id="KW-0408">Iron</keyword>
<comment type="caution">
    <text evidence="13">The sequence shown here is derived from an EMBL/GenBank/DDBJ whole genome shotgun (WGS) entry which is preliminary data.</text>
</comment>
<feature type="transmembrane region" description="Helical" evidence="11">
    <location>
        <begin position="196"/>
        <end position="216"/>
    </location>
</feature>
<evidence type="ECO:0000256" key="3">
    <source>
        <dbReference type="ARBA" id="ARBA00022448"/>
    </source>
</evidence>
<keyword evidence="8 11" id="KW-1133">Transmembrane helix</keyword>
<feature type="transmembrane region" description="Helical" evidence="11">
    <location>
        <begin position="52"/>
        <end position="72"/>
    </location>
</feature>
<evidence type="ECO:0000256" key="9">
    <source>
        <dbReference type="ARBA" id="ARBA00023004"/>
    </source>
</evidence>
<dbReference type="OrthoDB" id="432881at2759"/>
<feature type="non-terminal residue" evidence="13">
    <location>
        <position position="225"/>
    </location>
</feature>
<keyword evidence="5 11" id="KW-0812">Transmembrane</keyword>
<keyword evidence="4" id="KW-0349">Heme</keyword>
<evidence type="ECO:0000256" key="2">
    <source>
        <dbReference type="ARBA" id="ARBA00004141"/>
    </source>
</evidence>
<dbReference type="Gene3D" id="1.20.120.1770">
    <property type="match status" value="1"/>
</dbReference>
<name>A0A8J4CMD2_9CHLO</name>
<protein>
    <recommendedName>
        <fullName evidence="12">Cytochrome b561 domain-containing protein</fullName>
    </recommendedName>
</protein>
<keyword evidence="10 11" id="KW-0472">Membrane</keyword>
<keyword evidence="7" id="KW-0249">Electron transport</keyword>
<keyword evidence="6" id="KW-0479">Metal-binding</keyword>
<dbReference type="Proteomes" id="UP000722791">
    <property type="component" value="Unassembled WGS sequence"/>
</dbReference>
<dbReference type="AlphaFoldDB" id="A0A8J4CMD2"/>
<evidence type="ECO:0000313" key="14">
    <source>
        <dbReference type="EMBL" id="GIL94971.1"/>
    </source>
</evidence>
<evidence type="ECO:0000259" key="12">
    <source>
        <dbReference type="Pfam" id="PF03188"/>
    </source>
</evidence>
<dbReference type="Pfam" id="PF03188">
    <property type="entry name" value="Cytochrom_B561"/>
    <property type="match status" value="1"/>
</dbReference>
<keyword evidence="3" id="KW-0813">Transport</keyword>
<dbReference type="InterPro" id="IPR045150">
    <property type="entry name" value="CYB561D1/2"/>
</dbReference>
<dbReference type="EMBL" id="BNCP01000021">
    <property type="protein sequence ID" value="GIL81364.1"/>
    <property type="molecule type" value="Genomic_DNA"/>
</dbReference>
<evidence type="ECO:0000313" key="13">
    <source>
        <dbReference type="EMBL" id="GIL81364.1"/>
    </source>
</evidence>
<dbReference type="GO" id="GO:0016020">
    <property type="term" value="C:membrane"/>
    <property type="evidence" value="ECO:0007669"/>
    <property type="project" value="UniProtKB-SubCell"/>
</dbReference>
<dbReference type="GO" id="GO:0046872">
    <property type="term" value="F:metal ion binding"/>
    <property type="evidence" value="ECO:0007669"/>
    <property type="project" value="UniProtKB-KW"/>
</dbReference>
<evidence type="ECO:0000256" key="11">
    <source>
        <dbReference type="SAM" id="Phobius"/>
    </source>
</evidence>
<dbReference type="EMBL" id="BNCQ01000002">
    <property type="protein sequence ID" value="GIL94971.1"/>
    <property type="molecule type" value="Genomic_DNA"/>
</dbReference>
<feature type="transmembrane region" description="Helical" evidence="11">
    <location>
        <begin position="165"/>
        <end position="184"/>
    </location>
</feature>
<proteinExistence type="predicted"/>
<gene>
    <name evidence="13" type="ORF">Vretifemale_10436</name>
    <name evidence="14" type="ORF">Vretimale_1074</name>
</gene>
<feature type="transmembrane region" description="Helical" evidence="11">
    <location>
        <begin position="21"/>
        <end position="40"/>
    </location>
</feature>
<evidence type="ECO:0000256" key="7">
    <source>
        <dbReference type="ARBA" id="ARBA00022982"/>
    </source>
</evidence>
<comment type="subcellular location">
    <subcellularLocation>
        <location evidence="2">Membrane</location>
        <topology evidence="2">Multi-pass membrane protein</topology>
    </subcellularLocation>
</comment>
<accession>A0A8J4CMD2</accession>
<reference evidence="13" key="1">
    <citation type="journal article" date="2021" name="Proc. Natl. Acad. Sci. U.S.A.">
        <title>Three genomes in the algal genus Volvox reveal the fate of a haploid sex-determining region after a transition to homothallism.</title>
        <authorList>
            <person name="Yamamoto K."/>
            <person name="Hamaji T."/>
            <person name="Kawai-Toyooka H."/>
            <person name="Matsuzaki R."/>
            <person name="Takahashi F."/>
            <person name="Nishimura Y."/>
            <person name="Kawachi M."/>
            <person name="Noguchi H."/>
            <person name="Minakuchi Y."/>
            <person name="Umen J.G."/>
            <person name="Toyoda A."/>
            <person name="Nozaki H."/>
        </authorList>
    </citation>
    <scope>NUCLEOTIDE SEQUENCE</scope>
    <source>
        <strain evidence="14">NIES-3785</strain>
        <strain evidence="13">NIES-3786</strain>
    </source>
</reference>
<feature type="transmembrane region" description="Helical" evidence="11">
    <location>
        <begin position="125"/>
        <end position="144"/>
    </location>
</feature>
<dbReference type="PANTHER" id="PTHR15422:SF45">
    <property type="entry name" value="CYTOCHROME B561 DOMAIN-CONTAINING PROTEIN"/>
    <property type="match status" value="1"/>
</dbReference>
<sequence>AKTFAYFLRLALAQSYCAGPRMLLPLLGLAYAGVVLYNILVVSKLSLNVLYTWHPICANLFIVFATLGMAAAQSIRGKVAQSRATKEPYVTRHAIFNWLALFSLAGAAATIYLNKERSNRPHFTTYHGITGGATGLFFVANVLGGGAMNTVPSLYKYIKFHRLNGYLIFAAVLAAHGTAVWRGYAGFKTDQYGKYGLVGLLGLMLVATLSSVKLSLLPGSKAKSN</sequence>